<feature type="signal peptide" evidence="1">
    <location>
        <begin position="1"/>
        <end position="21"/>
    </location>
</feature>
<dbReference type="PANTHER" id="PTHR36919:SF3">
    <property type="entry name" value="BLL5882 PROTEIN"/>
    <property type="match status" value="1"/>
</dbReference>
<feature type="chain" id="PRO_5030935287" description="DUF2147 domain-containing protein" evidence="1">
    <location>
        <begin position="22"/>
        <end position="147"/>
    </location>
</feature>
<evidence type="ECO:0000313" key="3">
    <source>
        <dbReference type="EMBL" id="KAF1023067.1"/>
    </source>
</evidence>
<accession>A0A7V8FR66</accession>
<dbReference type="Gene3D" id="2.40.128.520">
    <property type="match status" value="1"/>
</dbReference>
<dbReference type="EMBL" id="WNDQ01000007">
    <property type="protein sequence ID" value="KAF1023067.1"/>
    <property type="molecule type" value="Genomic_DNA"/>
</dbReference>
<dbReference type="Proteomes" id="UP000461670">
    <property type="component" value="Unassembled WGS sequence"/>
</dbReference>
<dbReference type="InterPro" id="IPR019223">
    <property type="entry name" value="DUF2147"/>
</dbReference>
<evidence type="ECO:0000256" key="1">
    <source>
        <dbReference type="SAM" id="SignalP"/>
    </source>
</evidence>
<gene>
    <name evidence="3" type="ORF">GAK30_00757</name>
</gene>
<evidence type="ECO:0000313" key="4">
    <source>
        <dbReference type="Proteomes" id="UP000461670"/>
    </source>
</evidence>
<comment type="caution">
    <text evidence="3">The sequence shown here is derived from an EMBL/GenBank/DDBJ whole genome shotgun (WGS) entry which is preliminary data.</text>
</comment>
<protein>
    <recommendedName>
        <fullName evidence="2">DUF2147 domain-containing protein</fullName>
    </recommendedName>
</protein>
<sequence>MKATAASIALALAAAAVPAWAQLTPVGTWRSIDDKTGEAKSEIVITEQGGVLTGHITRLLRKEADPNARCTECSDDRRDQPLVGLEIIRGARQADGKDVWEDGKILDPENGKTYTLRLTPKEGGRQLDVRGSIGPFGRTQTWVRVAP</sequence>
<name>A0A7V8FR66_9BURK</name>
<dbReference type="Pfam" id="PF09917">
    <property type="entry name" value="DUF2147"/>
    <property type="match status" value="1"/>
</dbReference>
<organism evidence="3 4">
    <name type="scientific">Paracidovorax wautersii</name>
    <dbReference type="NCBI Taxonomy" id="1177982"/>
    <lineage>
        <taxon>Bacteria</taxon>
        <taxon>Pseudomonadati</taxon>
        <taxon>Pseudomonadota</taxon>
        <taxon>Betaproteobacteria</taxon>
        <taxon>Burkholderiales</taxon>
        <taxon>Comamonadaceae</taxon>
        <taxon>Paracidovorax</taxon>
    </lineage>
</organism>
<dbReference type="AlphaFoldDB" id="A0A7V8FR66"/>
<dbReference type="PANTHER" id="PTHR36919">
    <property type="entry name" value="BLR1215 PROTEIN"/>
    <property type="match status" value="1"/>
</dbReference>
<proteinExistence type="predicted"/>
<evidence type="ECO:0000259" key="2">
    <source>
        <dbReference type="Pfam" id="PF09917"/>
    </source>
</evidence>
<feature type="domain" description="DUF2147" evidence="2">
    <location>
        <begin position="27"/>
        <end position="144"/>
    </location>
</feature>
<reference evidence="4" key="1">
    <citation type="journal article" date="2020" name="MBio">
        <title>Horizontal gene transfer to a defensive symbiont with a reduced genome amongst a multipartite beetle microbiome.</title>
        <authorList>
            <person name="Waterworth S.C."/>
            <person name="Florez L.V."/>
            <person name="Rees E.R."/>
            <person name="Hertweck C."/>
            <person name="Kaltenpoth M."/>
            <person name="Kwan J.C."/>
        </authorList>
    </citation>
    <scope>NUCLEOTIDE SEQUENCE [LARGE SCALE GENOMIC DNA]</scope>
</reference>
<keyword evidence="1" id="KW-0732">Signal</keyword>